<dbReference type="InterPro" id="IPR035093">
    <property type="entry name" value="RelE/ParE_toxin_dom_sf"/>
</dbReference>
<dbReference type="RefSeq" id="WP_127391667.1">
    <property type="nucleotide sequence ID" value="NZ_JAVIIO010000003.1"/>
</dbReference>
<dbReference type="Proteomes" id="UP001276564">
    <property type="component" value="Unassembled WGS sequence"/>
</dbReference>
<keyword evidence="4" id="KW-1185">Reference proteome</keyword>
<evidence type="ECO:0000313" key="3">
    <source>
        <dbReference type="EMBL" id="MDX8540873.1"/>
    </source>
</evidence>
<proteinExistence type="predicted"/>
<reference evidence="3 4" key="1">
    <citation type="submission" date="2023-08" db="EMBL/GenBank/DDBJ databases">
        <title>Implementing the SeqCode for naming new Mesorhizobium species isolated from Vachellia karroo root nodules.</title>
        <authorList>
            <person name="Van Lill M."/>
        </authorList>
    </citation>
    <scope>NUCLEOTIDE SEQUENCE [LARGE SCALE GENOMIC DNA]</scope>
    <source>
        <strain evidence="3 4">VK4B</strain>
    </source>
</reference>
<dbReference type="Pfam" id="PF05016">
    <property type="entry name" value="ParE_toxin"/>
    <property type="match status" value="1"/>
</dbReference>
<dbReference type="InterPro" id="IPR007712">
    <property type="entry name" value="RelE/ParE_toxin"/>
</dbReference>
<evidence type="ECO:0000256" key="2">
    <source>
        <dbReference type="SAM" id="MobiDB-lite"/>
    </source>
</evidence>
<accession>A0ABU5AUD2</accession>
<protein>
    <submittedName>
        <fullName evidence="3">Type II toxin-antitoxin system RelE/ParE family toxin</fullName>
    </submittedName>
</protein>
<gene>
    <name evidence="3" type="ORF">RFM23_24965</name>
</gene>
<comment type="caution">
    <text evidence="3">The sequence shown here is derived from an EMBL/GenBank/DDBJ whole genome shotgun (WGS) entry which is preliminary data.</text>
</comment>
<dbReference type="EMBL" id="JAVIIP010000016">
    <property type="protein sequence ID" value="MDX8540873.1"/>
    <property type="molecule type" value="Genomic_DNA"/>
</dbReference>
<evidence type="ECO:0000256" key="1">
    <source>
        <dbReference type="ARBA" id="ARBA00022649"/>
    </source>
</evidence>
<sequence>MEAGSKYCHFSESGPRRPDVGADTRAPSVGNYLILYRLAKERIEIVCIVHGARDISTLF</sequence>
<organism evidence="3 4">
    <name type="scientific">Mesorhizobium abyssinicae</name>
    <dbReference type="NCBI Taxonomy" id="1209958"/>
    <lineage>
        <taxon>Bacteria</taxon>
        <taxon>Pseudomonadati</taxon>
        <taxon>Pseudomonadota</taxon>
        <taxon>Alphaproteobacteria</taxon>
        <taxon>Hyphomicrobiales</taxon>
        <taxon>Phyllobacteriaceae</taxon>
        <taxon>Mesorhizobium</taxon>
    </lineage>
</organism>
<dbReference type="Gene3D" id="3.30.2310.20">
    <property type="entry name" value="RelE-like"/>
    <property type="match status" value="1"/>
</dbReference>
<feature type="region of interest" description="Disordered" evidence="2">
    <location>
        <begin position="1"/>
        <end position="25"/>
    </location>
</feature>
<name>A0ABU5AUD2_9HYPH</name>
<evidence type="ECO:0000313" key="4">
    <source>
        <dbReference type="Proteomes" id="UP001276564"/>
    </source>
</evidence>
<keyword evidence="1" id="KW-1277">Toxin-antitoxin system</keyword>